<accession>A0ABT8AQ01</accession>
<evidence type="ECO:0000313" key="2">
    <source>
        <dbReference type="Proteomes" id="UP001244297"/>
    </source>
</evidence>
<dbReference type="EMBL" id="JAUFPT010000046">
    <property type="protein sequence ID" value="MDN3571782.1"/>
    <property type="molecule type" value="Genomic_DNA"/>
</dbReference>
<proteinExistence type="predicted"/>
<comment type="caution">
    <text evidence="1">The sequence shown here is derived from an EMBL/GenBank/DDBJ whole genome shotgun (WGS) entry which is preliminary data.</text>
</comment>
<protein>
    <submittedName>
        <fullName evidence="1">Uncharacterized protein</fullName>
    </submittedName>
</protein>
<reference evidence="2" key="1">
    <citation type="journal article" date="2019" name="Int. J. Syst. Evol. Microbiol.">
        <title>The Global Catalogue of Microorganisms (GCM) 10K type strain sequencing project: providing services to taxonomists for standard genome sequencing and annotation.</title>
        <authorList>
            <consortium name="The Broad Institute Genomics Platform"/>
            <consortium name="The Broad Institute Genome Sequencing Center for Infectious Disease"/>
            <person name="Wu L."/>
            <person name="Ma J."/>
        </authorList>
    </citation>
    <scope>NUCLEOTIDE SEQUENCE [LARGE SCALE GENOMIC DNA]</scope>
    <source>
        <strain evidence="2">CECT 7806</strain>
    </source>
</reference>
<dbReference type="Proteomes" id="UP001244297">
    <property type="component" value="Unassembled WGS sequence"/>
</dbReference>
<dbReference type="RefSeq" id="WP_238291784.1">
    <property type="nucleotide sequence ID" value="NZ_BPQS01000046.1"/>
</dbReference>
<sequence length="79" mass="8715">MKGYALRAVSAVHTKKQSELFGFIDQQDREASELRGGAGQSRWKDAQQRRSFVPCIITQVGAKVMLIVLRQALAVRAAA</sequence>
<evidence type="ECO:0000313" key="1">
    <source>
        <dbReference type="EMBL" id="MDN3571782.1"/>
    </source>
</evidence>
<keyword evidence="2" id="KW-1185">Reference proteome</keyword>
<organism evidence="1 2">
    <name type="scientific">Methylobacterium longum</name>
    <dbReference type="NCBI Taxonomy" id="767694"/>
    <lineage>
        <taxon>Bacteria</taxon>
        <taxon>Pseudomonadati</taxon>
        <taxon>Pseudomonadota</taxon>
        <taxon>Alphaproteobacteria</taxon>
        <taxon>Hyphomicrobiales</taxon>
        <taxon>Methylobacteriaceae</taxon>
        <taxon>Methylobacterium</taxon>
    </lineage>
</organism>
<gene>
    <name evidence="1" type="ORF">QWZ18_14250</name>
</gene>
<name>A0ABT8AQ01_9HYPH</name>